<dbReference type="AlphaFoldDB" id="A0A382BGK9"/>
<accession>A0A382BGK9</accession>
<reference evidence="1" key="1">
    <citation type="submission" date="2018-05" db="EMBL/GenBank/DDBJ databases">
        <authorList>
            <person name="Lanie J.A."/>
            <person name="Ng W.-L."/>
            <person name="Kazmierczak K.M."/>
            <person name="Andrzejewski T.M."/>
            <person name="Davidsen T.M."/>
            <person name="Wayne K.J."/>
            <person name="Tettelin H."/>
            <person name="Glass J.I."/>
            <person name="Rusch D."/>
            <person name="Podicherti R."/>
            <person name="Tsui H.-C.T."/>
            <person name="Winkler M.E."/>
        </authorList>
    </citation>
    <scope>NUCLEOTIDE SEQUENCE</scope>
</reference>
<dbReference type="EMBL" id="UINC01029735">
    <property type="protein sequence ID" value="SVB12948.1"/>
    <property type="molecule type" value="Genomic_DNA"/>
</dbReference>
<protein>
    <recommendedName>
        <fullName evidence="2">DUF4136 domain-containing protein</fullName>
    </recommendedName>
</protein>
<evidence type="ECO:0000313" key="1">
    <source>
        <dbReference type="EMBL" id="SVB12948.1"/>
    </source>
</evidence>
<name>A0A382BGK9_9ZZZZ</name>
<organism evidence="1">
    <name type="scientific">marine metagenome</name>
    <dbReference type="NCBI Taxonomy" id="408172"/>
    <lineage>
        <taxon>unclassified sequences</taxon>
        <taxon>metagenomes</taxon>
        <taxon>ecological metagenomes</taxon>
    </lineage>
</organism>
<sequence length="166" mass="19712">MKNWMITIILSLACIMGKDRWYSKNLKGIEELHLEFNLIGLDDSVWENRVVSFIELRFLEYDLRMVENIMPKISFDIHVLDSRVEKLSSFLVVLSVYNYSVSEQNYYKSLADTLVTKRLMTSKVFSHEILGQSSSQNLYRDIEKSINQLISFFIDQWYKDNPMKQF</sequence>
<proteinExistence type="predicted"/>
<evidence type="ECO:0008006" key="2">
    <source>
        <dbReference type="Google" id="ProtNLM"/>
    </source>
</evidence>
<gene>
    <name evidence="1" type="ORF">METZ01_LOCUS165802</name>
</gene>